<gene>
    <name evidence="1" type="ORF">S12H4_36766</name>
</gene>
<evidence type="ECO:0000313" key="1">
    <source>
        <dbReference type="EMBL" id="GAI93825.1"/>
    </source>
</evidence>
<reference evidence="1" key="1">
    <citation type="journal article" date="2014" name="Front. Microbiol.">
        <title>High frequency of phylogenetically diverse reductive dehalogenase-homologous genes in deep subseafloor sedimentary metagenomes.</title>
        <authorList>
            <person name="Kawai M."/>
            <person name="Futagami T."/>
            <person name="Toyoda A."/>
            <person name="Takaki Y."/>
            <person name="Nishi S."/>
            <person name="Hori S."/>
            <person name="Arai W."/>
            <person name="Tsubouchi T."/>
            <person name="Morono Y."/>
            <person name="Uchiyama I."/>
            <person name="Ito T."/>
            <person name="Fujiyama A."/>
            <person name="Inagaki F."/>
            <person name="Takami H."/>
        </authorList>
    </citation>
    <scope>NUCLEOTIDE SEQUENCE</scope>
    <source>
        <strain evidence="1">Expedition CK06-06</strain>
    </source>
</reference>
<sequence length="50" mass="6059">MNKNKNLEHAFKKEEICVGHLIIKYKIVCEKCEQSDDNKYCSYYQPYLKK</sequence>
<organism evidence="1">
    <name type="scientific">marine sediment metagenome</name>
    <dbReference type="NCBI Taxonomy" id="412755"/>
    <lineage>
        <taxon>unclassified sequences</taxon>
        <taxon>metagenomes</taxon>
        <taxon>ecological metagenomes</taxon>
    </lineage>
</organism>
<accession>X1U1V8</accession>
<proteinExistence type="predicted"/>
<dbReference type="EMBL" id="BARW01021946">
    <property type="protein sequence ID" value="GAI93825.1"/>
    <property type="molecule type" value="Genomic_DNA"/>
</dbReference>
<dbReference type="AlphaFoldDB" id="X1U1V8"/>
<name>X1U1V8_9ZZZZ</name>
<comment type="caution">
    <text evidence="1">The sequence shown here is derived from an EMBL/GenBank/DDBJ whole genome shotgun (WGS) entry which is preliminary data.</text>
</comment>
<protein>
    <submittedName>
        <fullName evidence="1">Uncharacterized protein</fullName>
    </submittedName>
</protein>